<dbReference type="Pfam" id="PF12697">
    <property type="entry name" value="Abhydrolase_6"/>
    <property type="match status" value="1"/>
</dbReference>
<dbReference type="PANTHER" id="PTHR46438">
    <property type="entry name" value="ALPHA/BETA-HYDROLASES SUPERFAMILY PROTEIN"/>
    <property type="match status" value="1"/>
</dbReference>
<dbReference type="InterPro" id="IPR000073">
    <property type="entry name" value="AB_hydrolase_1"/>
</dbReference>
<keyword evidence="3" id="KW-0378">Hydrolase</keyword>
<sequence>MKTRNKLLTLLILSAGASTATALINKAVKLSATSRNILQETEAHCFKWRLGNIHYTKSGNGKPVLLIHNLSPAFCGYEWKNLSDKLSENYTVYTIDLLGFGRSEKPNLTYTNYLYVQLICDFIKSEIGHRTDLITSGSSAALGAMSCCNSPELFHRLLFINPESLLSCSQIPGKNAKLYKLFLDLPIVGTLIYNIAYSKQSIIKEFMTNLYYNPYSVKTKMIDACHEAAHLGDSPKSAYASIKCNYIKCNISNALRKIDNSIYLIGSNVEGMKECMREYKECNPAIETATIPNVKLLPHMEKPTDVYNLILTFFSL</sequence>
<proteinExistence type="predicted"/>
<dbReference type="AlphaFoldDB" id="A0A7X2NN91"/>
<feature type="chain" id="PRO_5030970382" evidence="1">
    <location>
        <begin position="23"/>
        <end position="316"/>
    </location>
</feature>
<protein>
    <submittedName>
        <fullName evidence="3">Alpha/beta fold hydrolase</fullName>
    </submittedName>
</protein>
<dbReference type="Proteomes" id="UP000429958">
    <property type="component" value="Unassembled WGS sequence"/>
</dbReference>
<evidence type="ECO:0000256" key="1">
    <source>
        <dbReference type="SAM" id="SignalP"/>
    </source>
</evidence>
<dbReference type="InterPro" id="IPR029058">
    <property type="entry name" value="AB_hydrolase_fold"/>
</dbReference>
<keyword evidence="1" id="KW-0732">Signal</keyword>
<feature type="domain" description="AB hydrolase-1" evidence="2">
    <location>
        <begin position="65"/>
        <end position="169"/>
    </location>
</feature>
<evidence type="ECO:0000259" key="2">
    <source>
        <dbReference type="Pfam" id="PF12697"/>
    </source>
</evidence>
<dbReference type="SUPFAM" id="SSF53474">
    <property type="entry name" value="alpha/beta-Hydrolases"/>
    <property type="match status" value="1"/>
</dbReference>
<dbReference type="RefSeq" id="WP_154473412.1">
    <property type="nucleotide sequence ID" value="NZ_DBEWUL010000065.1"/>
</dbReference>
<organism evidence="3 4">
    <name type="scientific">Clostridium porci</name>
    <dbReference type="NCBI Taxonomy" id="2605778"/>
    <lineage>
        <taxon>Bacteria</taxon>
        <taxon>Bacillati</taxon>
        <taxon>Bacillota</taxon>
        <taxon>Clostridia</taxon>
        <taxon>Eubacteriales</taxon>
        <taxon>Clostridiaceae</taxon>
        <taxon>Clostridium</taxon>
    </lineage>
</organism>
<comment type="caution">
    <text evidence="3">The sequence shown here is derived from an EMBL/GenBank/DDBJ whole genome shotgun (WGS) entry which is preliminary data.</text>
</comment>
<dbReference type="PANTHER" id="PTHR46438:SF2">
    <property type="entry name" value="ALPHA_BETA-HYDROLASES SUPERFAMILY PROTEIN"/>
    <property type="match status" value="1"/>
</dbReference>
<evidence type="ECO:0000313" key="3">
    <source>
        <dbReference type="EMBL" id="MSS37977.1"/>
    </source>
</evidence>
<accession>A0A7X2NN91</accession>
<dbReference type="Gene3D" id="3.40.50.1820">
    <property type="entry name" value="alpha/beta hydrolase"/>
    <property type="match status" value="1"/>
</dbReference>
<evidence type="ECO:0000313" key="4">
    <source>
        <dbReference type="Proteomes" id="UP000429958"/>
    </source>
</evidence>
<name>A0A7X2NN91_9CLOT</name>
<feature type="signal peptide" evidence="1">
    <location>
        <begin position="1"/>
        <end position="22"/>
    </location>
</feature>
<dbReference type="EMBL" id="VUMD01000016">
    <property type="protein sequence ID" value="MSS37977.1"/>
    <property type="molecule type" value="Genomic_DNA"/>
</dbReference>
<dbReference type="GO" id="GO:0016787">
    <property type="term" value="F:hydrolase activity"/>
    <property type="evidence" value="ECO:0007669"/>
    <property type="project" value="UniProtKB-KW"/>
</dbReference>
<reference evidence="3 4" key="1">
    <citation type="submission" date="2019-08" db="EMBL/GenBank/DDBJ databases">
        <title>In-depth cultivation of the pig gut microbiome towards novel bacterial diversity and tailored functional studies.</title>
        <authorList>
            <person name="Wylensek D."/>
            <person name="Hitch T.C.A."/>
            <person name="Clavel T."/>
        </authorList>
    </citation>
    <scope>NUCLEOTIDE SEQUENCE [LARGE SCALE GENOMIC DNA]</scope>
    <source>
        <strain evidence="3 4">WCA-389-WT-23D1</strain>
    </source>
</reference>
<gene>
    <name evidence="3" type="ORF">FYJ39_15785</name>
</gene>
<keyword evidence="4" id="KW-1185">Reference proteome</keyword>